<feature type="compositionally biased region" description="Basic and acidic residues" evidence="1">
    <location>
        <begin position="34"/>
        <end position="46"/>
    </location>
</feature>
<evidence type="ECO:0000256" key="1">
    <source>
        <dbReference type="SAM" id="MobiDB-lite"/>
    </source>
</evidence>
<feature type="compositionally biased region" description="Basic and acidic residues" evidence="1">
    <location>
        <begin position="249"/>
        <end position="270"/>
    </location>
</feature>
<keyword evidence="4" id="KW-1185">Reference proteome</keyword>
<evidence type="ECO:0000256" key="2">
    <source>
        <dbReference type="SAM" id="Phobius"/>
    </source>
</evidence>
<dbReference type="AlphaFoldDB" id="A0A0G4GK37"/>
<dbReference type="InParanoid" id="A0A0G4GK37"/>
<name>A0A0G4GK37_VITBC</name>
<proteinExistence type="predicted"/>
<gene>
    <name evidence="3" type="ORF">Vbra_18060</name>
</gene>
<feature type="compositionally biased region" description="Acidic residues" evidence="1">
    <location>
        <begin position="68"/>
        <end position="77"/>
    </location>
</feature>
<feature type="region of interest" description="Disordered" evidence="1">
    <location>
        <begin position="22"/>
        <end position="86"/>
    </location>
</feature>
<accession>A0A0G4GK37</accession>
<evidence type="ECO:0000313" key="4">
    <source>
        <dbReference type="Proteomes" id="UP000041254"/>
    </source>
</evidence>
<dbReference type="VEuPathDB" id="CryptoDB:Vbra_18060"/>
<dbReference type="OMA" id="FCYFNIN"/>
<feature type="compositionally biased region" description="Acidic residues" evidence="1">
    <location>
        <begin position="47"/>
        <end position="61"/>
    </location>
</feature>
<keyword evidence="2" id="KW-0812">Transmembrane</keyword>
<dbReference type="Proteomes" id="UP000041254">
    <property type="component" value="Unassembled WGS sequence"/>
</dbReference>
<dbReference type="EMBL" id="CDMY01000695">
    <property type="protein sequence ID" value="CEM30298.1"/>
    <property type="molecule type" value="Genomic_DNA"/>
</dbReference>
<feature type="transmembrane region" description="Helical" evidence="2">
    <location>
        <begin position="225"/>
        <end position="243"/>
    </location>
</feature>
<reference evidence="3 4" key="1">
    <citation type="submission" date="2014-11" db="EMBL/GenBank/DDBJ databases">
        <authorList>
            <person name="Zhu J."/>
            <person name="Qi W."/>
            <person name="Song R."/>
        </authorList>
    </citation>
    <scope>NUCLEOTIDE SEQUENCE [LARGE SCALE GENOMIC DNA]</scope>
</reference>
<feature type="region of interest" description="Disordered" evidence="1">
    <location>
        <begin position="249"/>
        <end position="276"/>
    </location>
</feature>
<keyword evidence="2" id="KW-1133">Transmembrane helix</keyword>
<keyword evidence="2" id="KW-0472">Membrane</keyword>
<protein>
    <submittedName>
        <fullName evidence="3">Uncharacterized protein</fullName>
    </submittedName>
</protein>
<organism evidence="3 4">
    <name type="scientific">Vitrella brassicaformis (strain CCMP3155)</name>
    <dbReference type="NCBI Taxonomy" id="1169540"/>
    <lineage>
        <taxon>Eukaryota</taxon>
        <taxon>Sar</taxon>
        <taxon>Alveolata</taxon>
        <taxon>Colpodellida</taxon>
        <taxon>Vitrellaceae</taxon>
        <taxon>Vitrella</taxon>
    </lineage>
</organism>
<evidence type="ECO:0000313" key="3">
    <source>
        <dbReference type="EMBL" id="CEM30298.1"/>
    </source>
</evidence>
<sequence length="276" mass="30926">MGVFPKTPLAGEILGPAHLDSATGYAGLASSDPARNESSRVQRDDVDIADLDTAELEDVPEEQAKQEEEADQLEEAAADAMDASLSEPQRMERMKMCVDLVRGWVGRSQELLQRMVQEILSQPQTRNRLSEGEAINLIVHRHLTFCYFNINDQHIEMIKHKPPTMTPEQVDKEIIHHRDGTPFSLSKRQMAMLGRVIEADQANQSAGAGPAIGGWDMRMSSGVKILYIAIVVSVFFGAAIFALRKLMQEDKKEKKESSKSLRKKQKEERTKSKKLI</sequence>